<dbReference type="PANTHER" id="PTHR37828:SF1">
    <property type="entry name" value="YCII-RELATED DOMAIN-CONTAINING PROTEIN"/>
    <property type="match status" value="1"/>
</dbReference>
<proteinExistence type="inferred from homology"/>
<organism evidence="3 4">
    <name type="scientific">Methylibium petroleiphilum (strain ATCC BAA-1232 / LMG 22953 / PM1)</name>
    <dbReference type="NCBI Taxonomy" id="420662"/>
    <lineage>
        <taxon>Bacteria</taxon>
        <taxon>Pseudomonadati</taxon>
        <taxon>Pseudomonadota</taxon>
        <taxon>Betaproteobacteria</taxon>
        <taxon>Burkholderiales</taxon>
        <taxon>Sphaerotilaceae</taxon>
        <taxon>Methylibium</taxon>
    </lineage>
</organism>
<dbReference type="KEGG" id="mpt:Mpe_A2445"/>
<sequence>MNTYAVLWTYTADAEKVARHKDSHMQYIKSLAAGGAIVEGGAWRDGSGALIIFRASDREQIRGYLDADPFTTEGVIVATQIHEWVAAIGPIARI</sequence>
<name>A2SIL1_METPP</name>
<dbReference type="HOGENOM" id="CLU_110355_7_0_4"/>
<evidence type="ECO:0000259" key="2">
    <source>
        <dbReference type="Pfam" id="PF03795"/>
    </source>
</evidence>
<gene>
    <name evidence="3" type="ordered locus">Mpe_A2445</name>
</gene>
<dbReference type="STRING" id="420662.Mpe_A2445"/>
<dbReference type="AlphaFoldDB" id="A2SIL1"/>
<dbReference type="SUPFAM" id="SSF54909">
    <property type="entry name" value="Dimeric alpha+beta barrel"/>
    <property type="match status" value="1"/>
</dbReference>
<dbReference type="PANTHER" id="PTHR37828">
    <property type="entry name" value="GSR2449 PROTEIN"/>
    <property type="match status" value="1"/>
</dbReference>
<comment type="similarity">
    <text evidence="1">Belongs to the YciI family.</text>
</comment>
<evidence type="ECO:0000313" key="4">
    <source>
        <dbReference type="Proteomes" id="UP000000366"/>
    </source>
</evidence>
<accession>A2SIL1</accession>
<dbReference type="eggNOG" id="COG2350">
    <property type="taxonomic scope" value="Bacteria"/>
</dbReference>
<dbReference type="RefSeq" id="WP_011830033.1">
    <property type="nucleotide sequence ID" value="NC_008825.1"/>
</dbReference>
<dbReference type="EMBL" id="CP000555">
    <property type="protein sequence ID" value="ABM95400.1"/>
    <property type="molecule type" value="Genomic_DNA"/>
</dbReference>
<keyword evidence="4" id="KW-1185">Reference proteome</keyword>
<dbReference type="Gene3D" id="3.30.70.1060">
    <property type="entry name" value="Dimeric alpha+beta barrel"/>
    <property type="match status" value="1"/>
</dbReference>
<dbReference type="InterPro" id="IPR011008">
    <property type="entry name" value="Dimeric_a/b-barrel"/>
</dbReference>
<feature type="domain" description="YCII-related" evidence="2">
    <location>
        <begin position="4"/>
        <end position="84"/>
    </location>
</feature>
<evidence type="ECO:0000313" key="3">
    <source>
        <dbReference type="EMBL" id="ABM95400.1"/>
    </source>
</evidence>
<dbReference type="Pfam" id="PF03795">
    <property type="entry name" value="YCII"/>
    <property type="match status" value="1"/>
</dbReference>
<reference evidence="3 4" key="1">
    <citation type="journal article" date="2007" name="J. Bacteriol.">
        <title>Whole-genome analysis of the methyl tert-butyl ether-degrading beta-proteobacterium Methylibium petroleiphilum PM1.</title>
        <authorList>
            <person name="Kane S.R."/>
            <person name="Chakicherla A.Y."/>
            <person name="Chain P.S.G."/>
            <person name="Schmidt R."/>
            <person name="Shin M.W."/>
            <person name="Legler T.C."/>
            <person name="Scow K.M."/>
            <person name="Larimer F.W."/>
            <person name="Lucas S.M."/>
            <person name="Richardson P.M."/>
            <person name="Hristova K.R."/>
        </authorList>
    </citation>
    <scope>NUCLEOTIDE SEQUENCE [LARGE SCALE GENOMIC DNA]</scope>
    <source>
        <strain evidence="4">ATCC BAA-1232 / LMG 22953 / PM1</strain>
    </source>
</reference>
<dbReference type="Proteomes" id="UP000000366">
    <property type="component" value="Chromosome"/>
</dbReference>
<evidence type="ECO:0000256" key="1">
    <source>
        <dbReference type="ARBA" id="ARBA00007689"/>
    </source>
</evidence>
<protein>
    <recommendedName>
        <fullName evidence="2">YCII-related domain-containing protein</fullName>
    </recommendedName>
</protein>
<dbReference type="InterPro" id="IPR005545">
    <property type="entry name" value="YCII"/>
</dbReference>